<dbReference type="GeneID" id="77288425"/>
<gene>
    <name evidence="1" type="ORF">PANO66_03014</name>
</gene>
<reference evidence="1" key="1">
    <citation type="submission" date="2020-09" db="EMBL/GenBank/DDBJ databases">
        <authorList>
            <person name="Blom J."/>
        </authorList>
    </citation>
    <scope>NUCLEOTIDE SEQUENCE</scope>
    <source>
        <strain evidence="1">No.66</strain>
    </source>
</reference>
<organism evidence="1 2">
    <name type="scientific">Planktothrix agardhii</name>
    <name type="common">Oscillatoria agardhii</name>
    <dbReference type="NCBI Taxonomy" id="1160"/>
    <lineage>
        <taxon>Bacteria</taxon>
        <taxon>Bacillati</taxon>
        <taxon>Cyanobacteriota</taxon>
        <taxon>Cyanophyceae</taxon>
        <taxon>Oscillatoriophycideae</taxon>
        <taxon>Oscillatoriales</taxon>
        <taxon>Microcoleaceae</taxon>
        <taxon>Planktothrix</taxon>
    </lineage>
</organism>
<sequence length="99" mass="11752">MNIPNQQRWRSFFRVRLLARRFHLKPTFDPSSVSLPVFGLSQIKGYPVLSKTSEHFRSCIILYMLRDIPLQPHYDFQQFCLAIIWRLIAQYTYIAGDTS</sequence>
<protein>
    <submittedName>
        <fullName evidence="1">Uncharacterized protein</fullName>
    </submittedName>
</protein>
<dbReference type="AlphaFoldDB" id="A0AAD1Q366"/>
<evidence type="ECO:0000313" key="1">
    <source>
        <dbReference type="EMBL" id="CAD5957030.1"/>
    </source>
</evidence>
<evidence type="ECO:0000313" key="2">
    <source>
        <dbReference type="Proteomes" id="UP001153761"/>
    </source>
</evidence>
<name>A0AAD1Q366_PLAAG</name>
<dbReference type="RefSeq" id="WP_144390475.1">
    <property type="nucleotide sequence ID" value="NZ_JBAVBW010000278.1"/>
</dbReference>
<accession>A0AAD1Q366</accession>
<proteinExistence type="predicted"/>
<dbReference type="Proteomes" id="UP001153761">
    <property type="component" value="Chromosome"/>
</dbReference>
<dbReference type="EMBL" id="LR882963">
    <property type="protein sequence ID" value="CAD5957030.1"/>
    <property type="molecule type" value="Genomic_DNA"/>
</dbReference>